<evidence type="ECO:0000313" key="3">
    <source>
        <dbReference type="Proteomes" id="UP000009315"/>
    </source>
</evidence>
<keyword evidence="1" id="KW-1133">Transmembrane helix</keyword>
<comment type="caution">
    <text evidence="2">The sequence shown here is derived from an EMBL/GenBank/DDBJ whole genome shotgun (WGS) entry which is preliminary data.</text>
</comment>
<gene>
    <name evidence="2" type="ORF">DESHY_110218</name>
</gene>
<evidence type="ECO:0000256" key="1">
    <source>
        <dbReference type="SAM" id="Phobius"/>
    </source>
</evidence>
<evidence type="ECO:0000313" key="2">
    <source>
        <dbReference type="EMBL" id="CCO07274.1"/>
    </source>
</evidence>
<sequence>MAKRRKKNNKVTREPVKRKKIILFTSRGSEVKVPDYTCLAKKKRKQDQGAFVDATCLQQQCSLPLITNHTSAGGQAVIYAGKPVKKAVRKKRYPAITPFVPVSCLTDAISKVAALPSVSPVKSFYPYRQVTGRKRFKGTSRFVPAGCLTDQVARAYICLPPAISSPVVPVVSQRKTAANEIILTVRRKRRPQSRPTVFVPPQCITNQTATVYIRQPQAVKKRLINPYPALAGPAPDIVGGGYGRRVKITASLPFIPANCVTDQISQPYLPAAPAAHVILPLPSGYRYIDRPNSPDIVGPSRIKSKKKSSRLVPFVPKSCTVDTVKPPPQLHSATDMLAQTAPVARPAAGSPSWLPVAALVLAILAIIGYFLYK</sequence>
<dbReference type="EMBL" id="CAOS01000003">
    <property type="protein sequence ID" value="CCO07274.1"/>
    <property type="molecule type" value="Genomic_DNA"/>
</dbReference>
<dbReference type="RefSeq" id="WP_008410096.1">
    <property type="nucleotide sequence ID" value="NZ_CAOS01000003.1"/>
</dbReference>
<proteinExistence type="predicted"/>
<protein>
    <submittedName>
        <fullName evidence="2">Uncharacterized protein</fullName>
    </submittedName>
</protein>
<dbReference type="STRING" id="1121428.DESHY_110218"/>
<organism evidence="2 3">
    <name type="scientific">Desulforamulus hydrothermalis Lam5 = DSM 18033</name>
    <dbReference type="NCBI Taxonomy" id="1121428"/>
    <lineage>
        <taxon>Bacteria</taxon>
        <taxon>Bacillati</taxon>
        <taxon>Bacillota</taxon>
        <taxon>Clostridia</taxon>
        <taxon>Eubacteriales</taxon>
        <taxon>Peptococcaceae</taxon>
        <taxon>Desulforamulus</taxon>
    </lineage>
</organism>
<accession>K8DXG8</accession>
<keyword evidence="1" id="KW-0472">Membrane</keyword>
<feature type="transmembrane region" description="Helical" evidence="1">
    <location>
        <begin position="353"/>
        <end position="372"/>
    </location>
</feature>
<dbReference type="OrthoDB" id="1786603at2"/>
<dbReference type="Proteomes" id="UP000009315">
    <property type="component" value="Unassembled WGS sequence"/>
</dbReference>
<keyword evidence="3" id="KW-1185">Reference proteome</keyword>
<name>K8DXG8_9FIRM</name>
<keyword evidence="1" id="KW-0812">Transmembrane</keyword>
<reference evidence="2 3" key="1">
    <citation type="journal article" date="2013" name="Genome Announc.">
        <title>Genome Sequence of the Sulfate-Reducing Bacterium Desulfotomaculum hydrothermale Lam5(T).</title>
        <authorList>
            <person name="Amin O."/>
            <person name="Fardeau M.L."/>
            <person name="Valette O."/>
            <person name="Hirschler-Rea A."/>
            <person name="Barbe V."/>
            <person name="Medigue C."/>
            <person name="Vacherie B."/>
            <person name="Ollivier B."/>
            <person name="Bertin P.N."/>
            <person name="Dolla A."/>
        </authorList>
    </citation>
    <scope>NUCLEOTIDE SEQUENCE [LARGE SCALE GENOMIC DNA]</scope>
    <source>
        <strain evidence="3">Lam5 / DSM 18033</strain>
    </source>
</reference>
<dbReference type="AlphaFoldDB" id="K8DXG8"/>